<accession>A0A9D4I4B4</accession>
<reference evidence="1" key="2">
    <citation type="submission" date="2020-11" db="EMBL/GenBank/DDBJ databases">
        <authorList>
            <person name="McCartney M.A."/>
            <person name="Auch B."/>
            <person name="Kono T."/>
            <person name="Mallez S."/>
            <person name="Becker A."/>
            <person name="Gohl D.M."/>
            <person name="Silverstein K.A.T."/>
            <person name="Koren S."/>
            <person name="Bechman K.B."/>
            <person name="Herman A."/>
            <person name="Abrahante J.E."/>
            <person name="Garbe J."/>
        </authorList>
    </citation>
    <scope>NUCLEOTIDE SEQUENCE</scope>
    <source>
        <strain evidence="1">Duluth1</strain>
        <tissue evidence="1">Whole animal</tissue>
    </source>
</reference>
<dbReference type="Proteomes" id="UP000828390">
    <property type="component" value="Unassembled WGS sequence"/>
</dbReference>
<evidence type="ECO:0000313" key="1">
    <source>
        <dbReference type="EMBL" id="KAH3749681.1"/>
    </source>
</evidence>
<proteinExistence type="predicted"/>
<keyword evidence="2" id="KW-1185">Reference proteome</keyword>
<evidence type="ECO:0000313" key="2">
    <source>
        <dbReference type="Proteomes" id="UP000828390"/>
    </source>
</evidence>
<sequence length="88" mass="9794">MGICSSPQGEVFICTLQPNGISRVQTETNRVYGSITTLNEPELEPVISLPTFNKGGQRPRSIAFSRKSQKILVSYVGQSVDMMNIYHF</sequence>
<gene>
    <name evidence="1" type="ORF">DPMN_184187</name>
</gene>
<protein>
    <submittedName>
        <fullName evidence="1">Uncharacterized protein</fullName>
    </submittedName>
</protein>
<organism evidence="1 2">
    <name type="scientific">Dreissena polymorpha</name>
    <name type="common">Zebra mussel</name>
    <name type="synonym">Mytilus polymorpha</name>
    <dbReference type="NCBI Taxonomy" id="45954"/>
    <lineage>
        <taxon>Eukaryota</taxon>
        <taxon>Metazoa</taxon>
        <taxon>Spiralia</taxon>
        <taxon>Lophotrochozoa</taxon>
        <taxon>Mollusca</taxon>
        <taxon>Bivalvia</taxon>
        <taxon>Autobranchia</taxon>
        <taxon>Heteroconchia</taxon>
        <taxon>Euheterodonta</taxon>
        <taxon>Imparidentia</taxon>
        <taxon>Neoheterodontei</taxon>
        <taxon>Myida</taxon>
        <taxon>Dreissenoidea</taxon>
        <taxon>Dreissenidae</taxon>
        <taxon>Dreissena</taxon>
    </lineage>
</organism>
<name>A0A9D4I4B4_DREPO</name>
<comment type="caution">
    <text evidence="1">The sequence shown here is derived from an EMBL/GenBank/DDBJ whole genome shotgun (WGS) entry which is preliminary data.</text>
</comment>
<dbReference type="AlphaFoldDB" id="A0A9D4I4B4"/>
<reference evidence="1" key="1">
    <citation type="journal article" date="2019" name="bioRxiv">
        <title>The Genome of the Zebra Mussel, Dreissena polymorpha: A Resource for Invasive Species Research.</title>
        <authorList>
            <person name="McCartney M.A."/>
            <person name="Auch B."/>
            <person name="Kono T."/>
            <person name="Mallez S."/>
            <person name="Zhang Y."/>
            <person name="Obille A."/>
            <person name="Becker A."/>
            <person name="Abrahante J.E."/>
            <person name="Garbe J."/>
            <person name="Badalamenti J.P."/>
            <person name="Herman A."/>
            <person name="Mangelson H."/>
            <person name="Liachko I."/>
            <person name="Sullivan S."/>
            <person name="Sone E.D."/>
            <person name="Koren S."/>
            <person name="Silverstein K.A.T."/>
            <person name="Beckman K.B."/>
            <person name="Gohl D.M."/>
        </authorList>
    </citation>
    <scope>NUCLEOTIDE SEQUENCE</scope>
    <source>
        <strain evidence="1">Duluth1</strain>
        <tissue evidence="1">Whole animal</tissue>
    </source>
</reference>
<dbReference type="EMBL" id="JAIWYP010000010">
    <property type="protein sequence ID" value="KAH3749681.1"/>
    <property type="molecule type" value="Genomic_DNA"/>
</dbReference>